<dbReference type="Gene3D" id="3.40.50.300">
    <property type="entry name" value="P-loop containing nucleotide triphosphate hydrolases"/>
    <property type="match status" value="1"/>
</dbReference>
<organism evidence="2 3">
    <name type="scientific">Streptomyces filipinensis</name>
    <dbReference type="NCBI Taxonomy" id="66887"/>
    <lineage>
        <taxon>Bacteria</taxon>
        <taxon>Bacillati</taxon>
        <taxon>Actinomycetota</taxon>
        <taxon>Actinomycetes</taxon>
        <taxon>Kitasatosporales</taxon>
        <taxon>Streptomycetaceae</taxon>
        <taxon>Streptomyces</taxon>
    </lineage>
</organism>
<dbReference type="InterPro" id="IPR027417">
    <property type="entry name" value="P-loop_NTPase"/>
</dbReference>
<protein>
    <recommendedName>
        <fullName evidence="1">NACHT domain-containing protein</fullName>
    </recommendedName>
</protein>
<dbReference type="EMBL" id="BMTD01000008">
    <property type="protein sequence ID" value="GGU99157.1"/>
    <property type="molecule type" value="Genomic_DNA"/>
</dbReference>
<evidence type="ECO:0000313" key="2">
    <source>
        <dbReference type="EMBL" id="GGU99157.1"/>
    </source>
</evidence>
<dbReference type="SUPFAM" id="SSF52540">
    <property type="entry name" value="P-loop containing nucleoside triphosphate hydrolases"/>
    <property type="match status" value="1"/>
</dbReference>
<reference evidence="2" key="2">
    <citation type="submission" date="2020-09" db="EMBL/GenBank/DDBJ databases">
        <authorList>
            <person name="Sun Q."/>
            <person name="Ohkuma M."/>
        </authorList>
    </citation>
    <scope>NUCLEOTIDE SEQUENCE</scope>
    <source>
        <strain evidence="2">JCM 4369</strain>
    </source>
</reference>
<comment type="caution">
    <text evidence="2">The sequence shown here is derived from an EMBL/GenBank/DDBJ whole genome shotgun (WGS) entry which is preliminary data.</text>
</comment>
<evidence type="ECO:0000259" key="1">
    <source>
        <dbReference type="PROSITE" id="PS50837"/>
    </source>
</evidence>
<gene>
    <name evidence="2" type="ORF">GCM10010260_39220</name>
</gene>
<keyword evidence="3" id="KW-1185">Reference proteome</keyword>
<dbReference type="PROSITE" id="PS50837">
    <property type="entry name" value="NACHT"/>
    <property type="match status" value="1"/>
</dbReference>
<evidence type="ECO:0000313" key="3">
    <source>
        <dbReference type="Proteomes" id="UP000618795"/>
    </source>
</evidence>
<feature type="domain" description="NACHT" evidence="1">
    <location>
        <begin position="77"/>
        <end position="179"/>
    </location>
</feature>
<dbReference type="RefSeq" id="WP_191874791.1">
    <property type="nucleotide sequence ID" value="NZ_BMTD01000008.1"/>
</dbReference>
<sequence length="1902" mass="205159">MAPDVHTGPAFGLVLGDENNVNQYYLGAGRPPTVFRQRVANFLAEYLGREGHPVPFGGRDRHLADLDAWLENPDAAPFLLLSGGAGKGKTALLVRWVTRLARDDLQVVFLPVSIRYRTNLASVFFTALAAGLAEVHGDDVPVPADATAEVCRGVVSDYLARPLPDGRRLLVVLDGVDEAAGWKPGPDLVPRPAPAGLRVVVSARDQSGAQWLADLGWADTGLGTAWTVGPLARDDVEDVVRRCSSRAYEEIPELTDRLYRGTEGDPLLLSLYLRDLTTRGLTDLADLPAGLDGYFNRWWQEQKDLWQAEYGPSEARAIETQVDAVMALLSRALGPLRAEDLAELDGGFRSTPVGTALEPIARFLIGDGHDHGYAFSHDRLAEFWAARRVLPSRRRELDTAFTDWGLGKLALLREGRLVPRDMPPYVVQFLGAHLERSAVEGSGYLPLLHDTWRQAWQALEGTDAGYLADVAACRAVLRTADAESVAAGRPARYLHEQIRCVLAECGVRDQAAGISAQLLVALVEAGEWTPAQALTYARHVTEPRRAAHSLLAAAQVAAPESQAKVAAEALAAADSEPDAMRRVPLLAGIVPRAAALGALPEAWAATETLRDTDYYGQVLGEMAEFPHDTSPTWAMDFVMARIRERERSSSWSADWRPGMVLGLARNLPQAQRTALCQEAVDSIVSFPGGPAREFLWSVAEMLPPSFALELLGEVRDRQRALRSIGVLLPRLPAPLRDELAGEALALALAEQADATARNTAMPLARRLIDLAQALPPGSHGPLLEHVRRLDEWTRGQTLALMTPHLSPEHRQLALGLAEGITLRLPKAAVWAAVGVSLGPAGRRDEGDELLDRALTTAVEVGDPHTWAGLVQRHAAVLPTSWLLRLADGVEELSARRARVGAATVLAAELGRRGHSDRALGLADARGHADDRLEVLLRVAESLPNESLAAWQRHVVRAAADTEGRQLLHGVRRGGGGSSDRRSALVSALLPHTARLTDPHDRIVTTTSLLAQAADAGRHVERAGAAAVLEFLDRTDAGPDEFETEAVLRGLIVCGHPRLVDASPVLRRLPDTARSRLAQAAVGGLDEAAATRQLAELRAHKRPDAGVLITLASRLPATSLKTAARLLPKLPTDERERFRVALAKRWHETGHDDRAFALLRRNNWPFPDSDEIGALAEAVSHMAPGRLHADIPFLWRRLKAATDYYSDDRRLVSALPESVCDAVFQYAMNDADREERDGGTAWPLAAALLVTRLPRQRRPDAARRLWSRLRALAGEALWVRPRALPHLLPYLDDPQRGKATATLTADATEEYPPLERPSGCAPSMLSLTPFLTSSQVRVALRELTWPQSLGPVTSSVLPLAVRLASEGDTEARKLLDGLPGTSPRQDALIELARNSAGDRRSALLREALTLARRVSDGPTAARLLGRLAAWAAQEHDRPSWGDRLLTALRRVTGGMSINTLPLRELAALLEPGRSRDLLAGVAGAAMSRPPLHDRDARHELCAAVVAMAATGLGGLALSTVAGIDDPLIRHAALTAALPVLDDALLDRALALARDTATRNRDGVDRGDAPAAGGAWQVRMLLAIAARLAPARRSAVVDEALAAAADARAEDLATAFDELPEPTPGQLATIKRIAAQAEPFTRCDLLVRAARWLPSAELPGVLASIRALPGYEYERLLPLLLPALCAAGQGDLAVNLLDSDIPDHERCHVVAMLFELADPPPRELAPRLLSLVLAAPEGLRRTHALLALAPFLPPPLLESAASDPELVSQGSHVHLLAEAARATCAHSPAQTETLLRKAFAEYRSHGEQDGGWVLRVVDILSPPDMVEAFTMTPRQDVLSARIAGLPLAERYQVVSGLLDLLSGWPRTETLGTLTALLPALGDLVDGQFPAALFEIVDASLTNPG</sequence>
<dbReference type="InterPro" id="IPR007111">
    <property type="entry name" value="NACHT_NTPase"/>
</dbReference>
<name>A0A918MCF3_9ACTN</name>
<reference evidence="2" key="1">
    <citation type="journal article" date="2014" name="Int. J. Syst. Evol. Microbiol.">
        <title>Complete genome sequence of Corynebacterium casei LMG S-19264T (=DSM 44701T), isolated from a smear-ripened cheese.</title>
        <authorList>
            <consortium name="US DOE Joint Genome Institute (JGI-PGF)"/>
            <person name="Walter F."/>
            <person name="Albersmeier A."/>
            <person name="Kalinowski J."/>
            <person name="Ruckert C."/>
        </authorList>
    </citation>
    <scope>NUCLEOTIDE SEQUENCE</scope>
    <source>
        <strain evidence="2">JCM 4369</strain>
    </source>
</reference>
<dbReference type="Proteomes" id="UP000618795">
    <property type="component" value="Unassembled WGS sequence"/>
</dbReference>
<proteinExistence type="predicted"/>
<accession>A0A918MCF3</accession>